<feature type="non-terminal residue" evidence="2">
    <location>
        <position position="109"/>
    </location>
</feature>
<dbReference type="GO" id="GO:0003676">
    <property type="term" value="F:nucleic acid binding"/>
    <property type="evidence" value="ECO:0007669"/>
    <property type="project" value="InterPro"/>
</dbReference>
<gene>
    <name evidence="2" type="ORF">KI387_021138</name>
</gene>
<accession>A0AA38LC37</accession>
<protein>
    <recommendedName>
        <fullName evidence="1">Integrase catalytic domain-containing protein</fullName>
    </recommendedName>
</protein>
<evidence type="ECO:0000259" key="1">
    <source>
        <dbReference type="PROSITE" id="PS50994"/>
    </source>
</evidence>
<dbReference type="SUPFAM" id="SSF53098">
    <property type="entry name" value="Ribonuclease H-like"/>
    <property type="match status" value="1"/>
</dbReference>
<dbReference type="InterPro" id="IPR001584">
    <property type="entry name" value="Integrase_cat-core"/>
</dbReference>
<dbReference type="PROSITE" id="PS50994">
    <property type="entry name" value="INTEGRASE"/>
    <property type="match status" value="1"/>
</dbReference>
<name>A0AA38LC37_TAXCH</name>
<dbReference type="PANTHER" id="PTHR48475:SF1">
    <property type="entry name" value="RNASE H TYPE-1 DOMAIN-CONTAINING PROTEIN"/>
    <property type="match status" value="1"/>
</dbReference>
<dbReference type="Gene3D" id="3.30.420.10">
    <property type="entry name" value="Ribonuclease H-like superfamily/Ribonuclease H"/>
    <property type="match status" value="1"/>
</dbReference>
<evidence type="ECO:0000313" key="3">
    <source>
        <dbReference type="Proteomes" id="UP000824469"/>
    </source>
</evidence>
<feature type="domain" description="Integrase catalytic" evidence="1">
    <location>
        <begin position="1"/>
        <end position="92"/>
    </location>
</feature>
<dbReference type="AlphaFoldDB" id="A0AA38LC37"/>
<proteinExistence type="predicted"/>
<comment type="caution">
    <text evidence="2">The sequence shown here is derived from an EMBL/GenBank/DDBJ whole genome shotgun (WGS) entry which is preliminary data.</text>
</comment>
<keyword evidence="3" id="KW-1185">Reference proteome</keyword>
<dbReference type="OMA" id="PMAIMVD"/>
<sequence>IVVDNATYFSSRELTEFFYGFGISLAHSSDYYPQGNGQAESSNKNIVTIVRKLVDENQRNWHKRLYDALWADRITPKKAIGTSPFQMLYGVEVEIPITIEMPALKLIQS</sequence>
<dbReference type="GO" id="GO:0015074">
    <property type="term" value="P:DNA integration"/>
    <property type="evidence" value="ECO:0007669"/>
    <property type="project" value="InterPro"/>
</dbReference>
<organism evidence="2 3">
    <name type="scientific">Taxus chinensis</name>
    <name type="common">Chinese yew</name>
    <name type="synonym">Taxus wallichiana var. chinensis</name>
    <dbReference type="NCBI Taxonomy" id="29808"/>
    <lineage>
        <taxon>Eukaryota</taxon>
        <taxon>Viridiplantae</taxon>
        <taxon>Streptophyta</taxon>
        <taxon>Embryophyta</taxon>
        <taxon>Tracheophyta</taxon>
        <taxon>Spermatophyta</taxon>
        <taxon>Pinopsida</taxon>
        <taxon>Pinidae</taxon>
        <taxon>Conifers II</taxon>
        <taxon>Cupressales</taxon>
        <taxon>Taxaceae</taxon>
        <taxon>Taxus</taxon>
    </lineage>
</organism>
<dbReference type="EMBL" id="JAHRHJ020000004">
    <property type="protein sequence ID" value="KAH9319369.1"/>
    <property type="molecule type" value="Genomic_DNA"/>
</dbReference>
<feature type="non-terminal residue" evidence="2">
    <location>
        <position position="1"/>
    </location>
</feature>
<dbReference type="PANTHER" id="PTHR48475">
    <property type="entry name" value="RIBONUCLEASE H"/>
    <property type="match status" value="1"/>
</dbReference>
<evidence type="ECO:0000313" key="2">
    <source>
        <dbReference type="EMBL" id="KAH9319369.1"/>
    </source>
</evidence>
<dbReference type="InterPro" id="IPR036397">
    <property type="entry name" value="RNaseH_sf"/>
</dbReference>
<dbReference type="Proteomes" id="UP000824469">
    <property type="component" value="Unassembled WGS sequence"/>
</dbReference>
<dbReference type="InterPro" id="IPR012337">
    <property type="entry name" value="RNaseH-like_sf"/>
</dbReference>
<reference evidence="2 3" key="1">
    <citation type="journal article" date="2021" name="Nat. Plants">
        <title>The Taxus genome provides insights into paclitaxel biosynthesis.</title>
        <authorList>
            <person name="Xiong X."/>
            <person name="Gou J."/>
            <person name="Liao Q."/>
            <person name="Li Y."/>
            <person name="Zhou Q."/>
            <person name="Bi G."/>
            <person name="Li C."/>
            <person name="Du R."/>
            <person name="Wang X."/>
            <person name="Sun T."/>
            <person name="Guo L."/>
            <person name="Liang H."/>
            <person name="Lu P."/>
            <person name="Wu Y."/>
            <person name="Zhang Z."/>
            <person name="Ro D.K."/>
            <person name="Shang Y."/>
            <person name="Huang S."/>
            <person name="Yan J."/>
        </authorList>
    </citation>
    <scope>NUCLEOTIDE SEQUENCE [LARGE SCALE GENOMIC DNA]</scope>
    <source>
        <strain evidence="2">Ta-2019</strain>
    </source>
</reference>